<organism evidence="2 3">
    <name type="scientific">Rubrivivax rivuli</name>
    <dbReference type="NCBI Taxonomy" id="1862385"/>
    <lineage>
        <taxon>Bacteria</taxon>
        <taxon>Pseudomonadati</taxon>
        <taxon>Pseudomonadota</taxon>
        <taxon>Betaproteobacteria</taxon>
        <taxon>Burkholderiales</taxon>
        <taxon>Sphaerotilaceae</taxon>
        <taxon>Rubrivivax</taxon>
    </lineage>
</organism>
<feature type="chain" id="PRO_5019002440" evidence="1">
    <location>
        <begin position="38"/>
        <end position="322"/>
    </location>
</feature>
<protein>
    <submittedName>
        <fullName evidence="2">DUF3034 family protein</fullName>
    </submittedName>
</protein>
<feature type="signal peptide" evidence="1">
    <location>
        <begin position="1"/>
        <end position="37"/>
    </location>
</feature>
<keyword evidence="1" id="KW-0732">Signal</keyword>
<evidence type="ECO:0000256" key="1">
    <source>
        <dbReference type="SAM" id="SignalP"/>
    </source>
</evidence>
<proteinExistence type="predicted"/>
<sequence>MTLTPHRRTAPLRARRLALGSVCAAATAALLAGPAQAGTGKLLLTGGVSSVEGAAGGGLSPWALIGTQATEGEIGASAFVSRAVTHDYALTAGGAAFAWNNRIELSVAQQALSTGVTGRALGLPGLRLRQNIVGLKVRVAGDAVLDSDTWRPQVAVGLLAKELQDSGLSGTLRALGARPRDTEAYISASKLFLAQGLLVNATLRLTRANQGGLLGHGGHIAGAVDELSYSLQPEVSVAWLLNRRVAVGAEWRRMPDKLRRAGEAAGLGSGLRAKDWTDVFVAWAPSPHLSLTAAWVNLGPVVPATTEQRRQTGAYLSAQIAF</sequence>
<dbReference type="EMBL" id="SACR01000004">
    <property type="protein sequence ID" value="RVU45600.1"/>
    <property type="molecule type" value="Genomic_DNA"/>
</dbReference>
<gene>
    <name evidence="2" type="ORF">EOE66_15975</name>
</gene>
<dbReference type="Proteomes" id="UP000285575">
    <property type="component" value="Unassembled WGS sequence"/>
</dbReference>
<keyword evidence="3" id="KW-1185">Reference proteome</keyword>
<dbReference type="OrthoDB" id="9126735at2"/>
<comment type="caution">
    <text evidence="2">The sequence shown here is derived from an EMBL/GenBank/DDBJ whole genome shotgun (WGS) entry which is preliminary data.</text>
</comment>
<accession>A0A437RFQ3</accession>
<dbReference type="InterPro" id="IPR021393">
    <property type="entry name" value="DUF3034"/>
</dbReference>
<dbReference type="AlphaFoldDB" id="A0A437RFQ3"/>
<dbReference type="Pfam" id="PF11231">
    <property type="entry name" value="DUF3034"/>
    <property type="match status" value="1"/>
</dbReference>
<evidence type="ECO:0000313" key="3">
    <source>
        <dbReference type="Proteomes" id="UP000285575"/>
    </source>
</evidence>
<reference evidence="2 3" key="1">
    <citation type="submission" date="2019-01" db="EMBL/GenBank/DDBJ databases">
        <authorList>
            <person name="Chen W.-M."/>
        </authorList>
    </citation>
    <scope>NUCLEOTIDE SEQUENCE [LARGE SCALE GENOMIC DNA]</scope>
    <source>
        <strain evidence="2 3">KYPY4</strain>
    </source>
</reference>
<name>A0A437RFQ3_9BURK</name>
<evidence type="ECO:0000313" key="2">
    <source>
        <dbReference type="EMBL" id="RVU45600.1"/>
    </source>
</evidence>
<dbReference type="RefSeq" id="WP_128229689.1">
    <property type="nucleotide sequence ID" value="NZ_SACR01000004.1"/>
</dbReference>